<dbReference type="RefSeq" id="WP_335424515.1">
    <property type="nucleotide sequence ID" value="NZ_JBALHR010000010.1"/>
</dbReference>
<name>A0ABU8BXR0_9RHOB</name>
<proteinExistence type="predicted"/>
<comment type="caution">
    <text evidence="1">The sequence shown here is derived from an EMBL/GenBank/DDBJ whole genome shotgun (WGS) entry which is preliminary data.</text>
</comment>
<gene>
    <name evidence="1" type="ORF">V6590_15120</name>
</gene>
<dbReference type="Proteomes" id="UP001431963">
    <property type="component" value="Unassembled WGS sequence"/>
</dbReference>
<sequence>MQLIIGDRHVIPETIRRIAGGVEAVLKGEALSALIDATFVGGATIEVLGGDLDRRPMAVEAIRMAGAETRVTLVCAGPAPQLA</sequence>
<accession>A0ABU8BXR0</accession>
<evidence type="ECO:0000313" key="1">
    <source>
        <dbReference type="EMBL" id="MEH7829485.1"/>
    </source>
</evidence>
<keyword evidence="2" id="KW-1185">Reference proteome</keyword>
<evidence type="ECO:0000313" key="2">
    <source>
        <dbReference type="Proteomes" id="UP001431963"/>
    </source>
</evidence>
<reference evidence="1" key="1">
    <citation type="submission" date="2024-02" db="EMBL/GenBank/DDBJ databases">
        <title>Genome sequences of strain Gemmobacter sp. JM10B15.</title>
        <authorList>
            <person name="Zhang M."/>
        </authorList>
    </citation>
    <scope>NUCLEOTIDE SEQUENCE</scope>
    <source>
        <strain evidence="1">JM10B15</strain>
    </source>
</reference>
<organism evidence="1 2">
    <name type="scientific">Gemmobacter denitrificans</name>
    <dbReference type="NCBI Taxonomy" id="3123040"/>
    <lineage>
        <taxon>Bacteria</taxon>
        <taxon>Pseudomonadati</taxon>
        <taxon>Pseudomonadota</taxon>
        <taxon>Alphaproteobacteria</taxon>
        <taxon>Rhodobacterales</taxon>
        <taxon>Paracoccaceae</taxon>
        <taxon>Gemmobacter</taxon>
    </lineage>
</organism>
<dbReference type="EMBL" id="JBALHR010000010">
    <property type="protein sequence ID" value="MEH7829485.1"/>
    <property type="molecule type" value="Genomic_DNA"/>
</dbReference>
<protein>
    <submittedName>
        <fullName evidence="1">Uncharacterized protein</fullName>
    </submittedName>
</protein>